<proteinExistence type="predicted"/>
<dbReference type="EMBL" id="CADCTQ010000236">
    <property type="protein sequence ID" value="CAA9264287.1"/>
    <property type="molecule type" value="Genomic_DNA"/>
</dbReference>
<feature type="non-terminal residue" evidence="1">
    <location>
        <position position="1"/>
    </location>
</feature>
<feature type="non-terminal residue" evidence="1">
    <location>
        <position position="39"/>
    </location>
</feature>
<reference evidence="1" key="1">
    <citation type="submission" date="2020-02" db="EMBL/GenBank/DDBJ databases">
        <authorList>
            <person name="Meier V. D."/>
        </authorList>
    </citation>
    <scope>NUCLEOTIDE SEQUENCE</scope>
    <source>
        <strain evidence="1">AVDCRST_MAG56</strain>
    </source>
</reference>
<evidence type="ECO:0000313" key="1">
    <source>
        <dbReference type="EMBL" id="CAA9264287.1"/>
    </source>
</evidence>
<gene>
    <name evidence="1" type="ORF">AVDCRST_MAG56-2848</name>
</gene>
<protein>
    <submittedName>
        <fullName evidence="1">Uncharacterized protein</fullName>
    </submittedName>
</protein>
<sequence length="39" mass="4683">CTRAGFARRTFRRCCVIRCSRSGAYRFCSKNFQEVQRDF</sequence>
<organism evidence="1">
    <name type="scientific">uncultured Cytophagales bacterium</name>
    <dbReference type="NCBI Taxonomy" id="158755"/>
    <lineage>
        <taxon>Bacteria</taxon>
        <taxon>Pseudomonadati</taxon>
        <taxon>Bacteroidota</taxon>
        <taxon>Sphingobacteriia</taxon>
        <taxon>Sphingobacteriales</taxon>
        <taxon>environmental samples</taxon>
    </lineage>
</organism>
<name>A0A6J4IYG4_9SPHI</name>
<dbReference type="AlphaFoldDB" id="A0A6J4IYG4"/>
<accession>A0A6J4IYG4</accession>